<organism evidence="8 9">
    <name type="scientific">Rhodovibrio sodomensis</name>
    <dbReference type="NCBI Taxonomy" id="1088"/>
    <lineage>
        <taxon>Bacteria</taxon>
        <taxon>Pseudomonadati</taxon>
        <taxon>Pseudomonadota</taxon>
        <taxon>Alphaproteobacteria</taxon>
        <taxon>Rhodospirillales</taxon>
        <taxon>Rhodovibrionaceae</taxon>
        <taxon>Rhodovibrio</taxon>
    </lineage>
</organism>
<dbReference type="Proteomes" id="UP001296873">
    <property type="component" value="Unassembled WGS sequence"/>
</dbReference>
<comment type="caution">
    <text evidence="8">The sequence shown here is derived from an EMBL/GenBank/DDBJ whole genome shotgun (WGS) entry which is preliminary data.</text>
</comment>
<feature type="transmembrane region" description="Helical" evidence="6">
    <location>
        <begin position="112"/>
        <end position="133"/>
    </location>
</feature>
<keyword evidence="3" id="KW-0864">Zinc transport</keyword>
<feature type="transmembrane region" description="Helical" evidence="6">
    <location>
        <begin position="23"/>
        <end position="41"/>
    </location>
</feature>
<evidence type="ECO:0000313" key="9">
    <source>
        <dbReference type="Proteomes" id="UP001296873"/>
    </source>
</evidence>
<feature type="transmembrane region" description="Helical" evidence="6">
    <location>
        <begin position="61"/>
        <end position="79"/>
    </location>
</feature>
<dbReference type="PANTHER" id="PTHR11562:SF17">
    <property type="entry name" value="RE54080P-RELATED"/>
    <property type="match status" value="1"/>
</dbReference>
<dbReference type="EMBL" id="NRRL01000004">
    <property type="protein sequence ID" value="MBK1667083.1"/>
    <property type="molecule type" value="Genomic_DNA"/>
</dbReference>
<protein>
    <submittedName>
        <fullName evidence="8">Cation transporter</fullName>
    </submittedName>
</protein>
<comment type="subcellular location">
    <subcellularLocation>
        <location evidence="1">Membrane</location>
        <topology evidence="1">Multi-pass membrane protein</topology>
    </subcellularLocation>
</comment>
<evidence type="ECO:0000256" key="6">
    <source>
        <dbReference type="SAM" id="Phobius"/>
    </source>
</evidence>
<keyword evidence="9" id="KW-1185">Reference proteome</keyword>
<dbReference type="InterPro" id="IPR027469">
    <property type="entry name" value="Cation_efflux_TMD_sf"/>
</dbReference>
<keyword evidence="2 6" id="KW-0812">Transmembrane</keyword>
<feature type="transmembrane region" description="Helical" evidence="6">
    <location>
        <begin position="154"/>
        <end position="171"/>
    </location>
</feature>
<proteinExistence type="predicted"/>
<name>A0ABS1DBY6_9PROT</name>
<keyword evidence="4 6" id="KW-1133">Transmembrane helix</keyword>
<sequence>MSAHCCGQHQQPSGPSDGRQRRVLWIVLVINAVMFAVEIVAGHTARSAALQADALDFLADAANYGISLAVVGTALTWRARAALVKGLSMGVLGLWVVGTTAWNAIAGTVPEAPVMGVVGLLALLANAVVLALLTGFRGGDANMRSVWICSRNDVLANLAVLGAALGVFGTGTGWPDIIVAGIMASLALYGAGQVVRQALGELRPSATVQAAE</sequence>
<dbReference type="PANTHER" id="PTHR11562">
    <property type="entry name" value="CATION EFFLUX PROTEIN/ ZINC TRANSPORTER"/>
    <property type="match status" value="1"/>
</dbReference>
<accession>A0ABS1DBY6</accession>
<dbReference type="InterPro" id="IPR050681">
    <property type="entry name" value="CDF/SLC30A"/>
</dbReference>
<keyword evidence="3" id="KW-0862">Zinc</keyword>
<evidence type="ECO:0000256" key="3">
    <source>
        <dbReference type="ARBA" id="ARBA00022906"/>
    </source>
</evidence>
<evidence type="ECO:0000313" key="8">
    <source>
        <dbReference type="EMBL" id="MBK1667083.1"/>
    </source>
</evidence>
<gene>
    <name evidence="8" type="ORF">CKO28_03360</name>
</gene>
<keyword evidence="5 6" id="KW-0472">Membrane</keyword>
<feature type="transmembrane region" description="Helical" evidence="6">
    <location>
        <begin position="86"/>
        <end position="106"/>
    </location>
</feature>
<keyword evidence="3" id="KW-0813">Transport</keyword>
<dbReference type="SUPFAM" id="SSF161111">
    <property type="entry name" value="Cation efflux protein transmembrane domain-like"/>
    <property type="match status" value="1"/>
</dbReference>
<keyword evidence="3" id="KW-0406">Ion transport</keyword>
<reference evidence="8 9" key="1">
    <citation type="journal article" date="2020" name="Microorganisms">
        <title>Osmotic Adaptation and Compatible Solute Biosynthesis of Phototrophic Bacteria as Revealed from Genome Analyses.</title>
        <authorList>
            <person name="Imhoff J.F."/>
            <person name="Rahn T."/>
            <person name="Kunzel S."/>
            <person name="Keller A."/>
            <person name="Neulinger S.C."/>
        </authorList>
    </citation>
    <scope>NUCLEOTIDE SEQUENCE [LARGE SCALE GENOMIC DNA]</scope>
    <source>
        <strain evidence="8 9">DSM 9895</strain>
    </source>
</reference>
<feature type="domain" description="Cation efflux protein transmembrane" evidence="7">
    <location>
        <begin position="24"/>
        <end position="202"/>
    </location>
</feature>
<evidence type="ECO:0000256" key="1">
    <source>
        <dbReference type="ARBA" id="ARBA00004141"/>
    </source>
</evidence>
<dbReference type="Pfam" id="PF01545">
    <property type="entry name" value="Cation_efflux"/>
    <property type="match status" value="1"/>
</dbReference>
<dbReference type="Gene3D" id="1.20.1510.10">
    <property type="entry name" value="Cation efflux protein transmembrane domain"/>
    <property type="match status" value="1"/>
</dbReference>
<evidence type="ECO:0000256" key="4">
    <source>
        <dbReference type="ARBA" id="ARBA00022989"/>
    </source>
</evidence>
<evidence type="ECO:0000259" key="7">
    <source>
        <dbReference type="Pfam" id="PF01545"/>
    </source>
</evidence>
<feature type="transmembrane region" description="Helical" evidence="6">
    <location>
        <begin position="177"/>
        <end position="195"/>
    </location>
</feature>
<evidence type="ECO:0000256" key="5">
    <source>
        <dbReference type="ARBA" id="ARBA00023136"/>
    </source>
</evidence>
<evidence type="ECO:0000256" key="2">
    <source>
        <dbReference type="ARBA" id="ARBA00022692"/>
    </source>
</evidence>
<dbReference type="InterPro" id="IPR058533">
    <property type="entry name" value="Cation_efflux_TM"/>
</dbReference>